<keyword evidence="1" id="KW-0812">Transmembrane</keyword>
<accession>A0A9D2KD25</accession>
<dbReference type="Proteomes" id="UP000824176">
    <property type="component" value="Unassembled WGS sequence"/>
</dbReference>
<gene>
    <name evidence="2" type="ORF">H9804_06560</name>
</gene>
<evidence type="ECO:0000313" key="2">
    <source>
        <dbReference type="EMBL" id="HIZ89588.1"/>
    </source>
</evidence>
<proteinExistence type="predicted"/>
<keyword evidence="1" id="KW-0472">Membrane</keyword>
<reference evidence="2" key="2">
    <citation type="submission" date="2021-04" db="EMBL/GenBank/DDBJ databases">
        <authorList>
            <person name="Gilroy R."/>
        </authorList>
    </citation>
    <scope>NUCLEOTIDE SEQUENCE</scope>
    <source>
        <strain evidence="2">ChiW4-1371</strain>
    </source>
</reference>
<dbReference type="AlphaFoldDB" id="A0A9D2KD25"/>
<organism evidence="2 3">
    <name type="scientific">Candidatus Mucispirillum faecigallinarum</name>
    <dbReference type="NCBI Taxonomy" id="2838699"/>
    <lineage>
        <taxon>Bacteria</taxon>
        <taxon>Pseudomonadati</taxon>
        <taxon>Deferribacterota</taxon>
        <taxon>Deferribacteres</taxon>
        <taxon>Deferribacterales</taxon>
        <taxon>Mucispirillaceae</taxon>
        <taxon>Mucispirillum</taxon>
    </lineage>
</organism>
<reference evidence="2" key="1">
    <citation type="journal article" date="2021" name="PeerJ">
        <title>Extensive microbial diversity within the chicken gut microbiome revealed by metagenomics and culture.</title>
        <authorList>
            <person name="Gilroy R."/>
            <person name="Ravi A."/>
            <person name="Getino M."/>
            <person name="Pursley I."/>
            <person name="Horton D.L."/>
            <person name="Alikhan N.F."/>
            <person name="Baker D."/>
            <person name="Gharbi K."/>
            <person name="Hall N."/>
            <person name="Watson M."/>
            <person name="Adriaenssens E.M."/>
            <person name="Foster-Nyarko E."/>
            <person name="Jarju S."/>
            <person name="Secka A."/>
            <person name="Antonio M."/>
            <person name="Oren A."/>
            <person name="Chaudhuri R.R."/>
            <person name="La Ragione R."/>
            <person name="Hildebrand F."/>
            <person name="Pallen M.J."/>
        </authorList>
    </citation>
    <scope>NUCLEOTIDE SEQUENCE</scope>
    <source>
        <strain evidence="2">ChiW4-1371</strain>
    </source>
</reference>
<evidence type="ECO:0000256" key="1">
    <source>
        <dbReference type="SAM" id="Phobius"/>
    </source>
</evidence>
<dbReference type="EMBL" id="DXAQ01000102">
    <property type="protein sequence ID" value="HIZ89588.1"/>
    <property type="molecule type" value="Genomic_DNA"/>
</dbReference>
<evidence type="ECO:0000313" key="3">
    <source>
        <dbReference type="Proteomes" id="UP000824176"/>
    </source>
</evidence>
<keyword evidence="1" id="KW-1133">Transmembrane helix</keyword>
<name>A0A9D2KD25_9BACT</name>
<comment type="caution">
    <text evidence="2">The sequence shown here is derived from an EMBL/GenBank/DDBJ whole genome shotgun (WGS) entry which is preliminary data.</text>
</comment>
<feature type="transmembrane region" description="Helical" evidence="1">
    <location>
        <begin position="6"/>
        <end position="21"/>
    </location>
</feature>
<feature type="transmembrane region" description="Helical" evidence="1">
    <location>
        <begin position="64"/>
        <end position="83"/>
    </location>
</feature>
<feature type="transmembrane region" description="Helical" evidence="1">
    <location>
        <begin position="33"/>
        <end position="58"/>
    </location>
</feature>
<protein>
    <submittedName>
        <fullName evidence="2">Uncharacterized protein</fullName>
    </submittedName>
</protein>
<sequence length="94" mass="10914">MDIIIEIIFIILTLAFSSIYTKKDSKGSRKVFAIAFILILALCFIFSIVQILTILNLFEFTRNYTPLEITTTLSVMYWIAFAFRNSKFWDKVTG</sequence>